<feature type="transmembrane region" description="Helical" evidence="1">
    <location>
        <begin position="6"/>
        <end position="23"/>
    </location>
</feature>
<reference evidence="2 3" key="1">
    <citation type="submission" date="2019-03" db="EMBL/GenBank/DDBJ databases">
        <title>Deep-cultivation of Planctomycetes and their phenomic and genomic characterization uncovers novel biology.</title>
        <authorList>
            <person name="Wiegand S."/>
            <person name="Jogler M."/>
            <person name="Boedeker C."/>
            <person name="Pinto D."/>
            <person name="Vollmers J."/>
            <person name="Rivas-Marin E."/>
            <person name="Kohn T."/>
            <person name="Peeters S.H."/>
            <person name="Heuer A."/>
            <person name="Rast P."/>
            <person name="Oberbeckmann S."/>
            <person name="Bunk B."/>
            <person name="Jeske O."/>
            <person name="Meyerdierks A."/>
            <person name="Storesund J.E."/>
            <person name="Kallscheuer N."/>
            <person name="Luecker S."/>
            <person name="Lage O.M."/>
            <person name="Pohl T."/>
            <person name="Merkel B.J."/>
            <person name="Hornburger P."/>
            <person name="Mueller R.-W."/>
            <person name="Bruemmer F."/>
            <person name="Labrenz M."/>
            <person name="Spormann A.M."/>
            <person name="Op den Camp H."/>
            <person name="Overmann J."/>
            <person name="Amann R."/>
            <person name="Jetten M.S.M."/>
            <person name="Mascher T."/>
            <person name="Medema M.H."/>
            <person name="Devos D.P."/>
            <person name="Kaster A.-K."/>
            <person name="Ovreas L."/>
            <person name="Rohde M."/>
            <person name="Galperin M.Y."/>
            <person name="Jogler C."/>
        </authorList>
    </citation>
    <scope>NUCLEOTIDE SEQUENCE [LARGE SCALE GENOMIC DNA]</scope>
    <source>
        <strain evidence="2 3">V202</strain>
    </source>
</reference>
<gene>
    <name evidence="2" type="ORF">V202x_46760</name>
</gene>
<keyword evidence="3" id="KW-1185">Reference proteome</keyword>
<feature type="transmembrane region" description="Helical" evidence="1">
    <location>
        <begin position="67"/>
        <end position="91"/>
    </location>
</feature>
<dbReference type="RefSeq" id="WP_145179079.1">
    <property type="nucleotide sequence ID" value="NZ_CP037422.1"/>
</dbReference>
<evidence type="ECO:0000313" key="3">
    <source>
        <dbReference type="Proteomes" id="UP000318384"/>
    </source>
</evidence>
<evidence type="ECO:0000313" key="2">
    <source>
        <dbReference type="EMBL" id="QDU11257.1"/>
    </source>
</evidence>
<feature type="transmembrane region" description="Helical" evidence="1">
    <location>
        <begin position="28"/>
        <end position="47"/>
    </location>
</feature>
<dbReference type="AlphaFoldDB" id="A0A517X170"/>
<keyword evidence="1" id="KW-1133">Transmembrane helix</keyword>
<sequence>MEINSILTMLWIVCSLFIYRYGFALGSIYSIGLTYFSFIVVLIIGLLDGVGLHNGDVSTAVRLLLCLFLATLVSCVIVPVSLFTGFLLKILMSFLESVMSKSGEVDVD</sequence>
<organism evidence="2 3">
    <name type="scientific">Gimesia aquarii</name>
    <dbReference type="NCBI Taxonomy" id="2527964"/>
    <lineage>
        <taxon>Bacteria</taxon>
        <taxon>Pseudomonadati</taxon>
        <taxon>Planctomycetota</taxon>
        <taxon>Planctomycetia</taxon>
        <taxon>Planctomycetales</taxon>
        <taxon>Planctomycetaceae</taxon>
        <taxon>Gimesia</taxon>
    </lineage>
</organism>
<accession>A0A517X170</accession>
<proteinExistence type="predicted"/>
<keyword evidence="1" id="KW-0472">Membrane</keyword>
<keyword evidence="1" id="KW-0812">Transmembrane</keyword>
<dbReference type="EMBL" id="CP037422">
    <property type="protein sequence ID" value="QDU11257.1"/>
    <property type="molecule type" value="Genomic_DNA"/>
</dbReference>
<protein>
    <submittedName>
        <fullName evidence="2">Uncharacterized protein</fullName>
    </submittedName>
</protein>
<evidence type="ECO:0000256" key="1">
    <source>
        <dbReference type="SAM" id="Phobius"/>
    </source>
</evidence>
<dbReference type="Proteomes" id="UP000318384">
    <property type="component" value="Chromosome"/>
</dbReference>
<name>A0A517X170_9PLAN</name>